<organism evidence="6 7">
    <name type="scientific">Rosa chinensis</name>
    <name type="common">China rose</name>
    <dbReference type="NCBI Taxonomy" id="74649"/>
    <lineage>
        <taxon>Eukaryota</taxon>
        <taxon>Viridiplantae</taxon>
        <taxon>Streptophyta</taxon>
        <taxon>Embryophyta</taxon>
        <taxon>Tracheophyta</taxon>
        <taxon>Spermatophyta</taxon>
        <taxon>Magnoliopsida</taxon>
        <taxon>eudicotyledons</taxon>
        <taxon>Gunneridae</taxon>
        <taxon>Pentapetalae</taxon>
        <taxon>rosids</taxon>
        <taxon>fabids</taxon>
        <taxon>Rosales</taxon>
        <taxon>Rosaceae</taxon>
        <taxon>Rosoideae</taxon>
        <taxon>Rosoideae incertae sedis</taxon>
        <taxon>Rosa</taxon>
    </lineage>
</organism>
<dbReference type="GO" id="GO:0005634">
    <property type="term" value="C:nucleus"/>
    <property type="evidence" value="ECO:0007669"/>
    <property type="project" value="UniProtKB-SubCell"/>
</dbReference>
<evidence type="ECO:0000256" key="4">
    <source>
        <dbReference type="SAM" id="MobiDB-lite"/>
    </source>
</evidence>
<feature type="region of interest" description="Disordered" evidence="4">
    <location>
        <begin position="723"/>
        <end position="743"/>
    </location>
</feature>
<feature type="compositionally biased region" description="Polar residues" evidence="4">
    <location>
        <begin position="728"/>
        <end position="743"/>
    </location>
</feature>
<dbReference type="STRING" id="74649.A0A2P6PY00"/>
<comment type="caution">
    <text evidence="6">The sequence shown here is derived from an EMBL/GenBank/DDBJ whole genome shotgun (WGS) entry which is preliminary data.</text>
</comment>
<dbReference type="OrthoDB" id="6283463at2759"/>
<gene>
    <name evidence="6" type="ORF">RchiOBHm_Chr6g0298531</name>
</gene>
<feature type="region of interest" description="Disordered" evidence="4">
    <location>
        <begin position="367"/>
        <end position="386"/>
    </location>
</feature>
<evidence type="ECO:0000256" key="3">
    <source>
        <dbReference type="ARBA" id="ARBA00023242"/>
    </source>
</evidence>
<dbReference type="PANTHER" id="PTHR46159">
    <property type="entry name" value="PROTEIN TESMIN/TSO1-LIKE CXC 2"/>
    <property type="match status" value="1"/>
</dbReference>
<dbReference type="InterPro" id="IPR044522">
    <property type="entry name" value="TSO1-like"/>
</dbReference>
<sequence length="942" mass="103251">MDSPDFTKTKATASPSSDSPPVQESPVFSFINNLSPIKTVKATHIAPAFPGLSSPPLVFTSPRVNPYTETSFLKRRSQHSELSGAGIPKTHDEGKEFADSAADPVKPLTQLQLGLITDTRDCKTKNFVETHPCSSSGFVDEYLADSTEVDCVNSDQSVNPHLEHSSSVLEPSRSGLIKSKELTLTLGNKNDNATNSRTEAQAPFMTTEQAHEYNQGKQTFIAKLTRSEKQRNDELRFNECTNIESSLSVDNAFRREYYQEFLDRGLRGEHQDDYDYCPPSLAGALHNGQLYEDENAGSIPNRRIENAVMHASKRRCLRFEEAPPCTSGKGDGSLSLLEKVSNSEPPTSTVESEMVESPYVDLITSTKTQTAASLPPRSTGKSRLTVSKPSGIGLHLNSIVNAASVVRGATSIKLADRYMGVQVMNSASINVRRCPNSLNVVEKDSAGGVDWRNETETSVAASSATTQSPHSVEFEHHGPIHEIRISDSHSIDSYEECNQSSPNTKRKRASRNIDSDGCKRCNCRKTKCLKLYCDCFSAGIYCDTTCACQECFNRPEYEDTVLETRQKIESRNPLAFAPKVVEREDESQFTPASARHKRGCNCKKSMCLKKYCECYQASVGCSNGCRCEGCQNAYGKRGEFVDVDSGVSEEVISDKDGTEIRESTFDEKLQMVATRKDSNDSPSLTPLTPSLQCFDDTHNVSKSRVLPAICRPSPQSALTIISHHKNSTRSPQRNSENSDNLMDTSKGLLDVGSYDWREDYENIGLETTSPRCYAVPTTCHLTPLSGPGSLAITSSASLTTRDLTNASQVQLRPGSHCLLSGSSLHWRSSPVTPMHRFGGMKSFQGFDSEKGNHDLLQDDTPEILKDTSIPIKSVKVSSPNKKRVSPPHSHNHELGTSSSGGLRSGRKFILKAVPSFPPLTPCIGSKGSSTIQNMNNPLQDKG</sequence>
<feature type="region of interest" description="Disordered" evidence="4">
    <location>
        <begin position="874"/>
        <end position="903"/>
    </location>
</feature>
<dbReference type="Pfam" id="PF03638">
    <property type="entry name" value="TCR"/>
    <property type="match status" value="2"/>
</dbReference>
<dbReference type="InterPro" id="IPR033467">
    <property type="entry name" value="Tesmin/TSO1-like_CXC"/>
</dbReference>
<feature type="region of interest" description="Disordered" evidence="4">
    <location>
        <begin position="1"/>
        <end position="26"/>
    </location>
</feature>
<accession>A0A2P6PY00</accession>
<dbReference type="OMA" id="YCAESCA"/>
<dbReference type="Proteomes" id="UP000238479">
    <property type="component" value="Chromosome 6"/>
</dbReference>
<proteinExistence type="inferred from homology"/>
<evidence type="ECO:0000313" key="7">
    <source>
        <dbReference type="Proteomes" id="UP000238479"/>
    </source>
</evidence>
<dbReference type="InterPro" id="IPR005172">
    <property type="entry name" value="CRC"/>
</dbReference>
<dbReference type="GO" id="GO:0003700">
    <property type="term" value="F:DNA-binding transcription factor activity"/>
    <property type="evidence" value="ECO:0007669"/>
    <property type="project" value="InterPro"/>
</dbReference>
<dbReference type="AlphaFoldDB" id="A0A2P6PY00"/>
<feature type="region of interest" description="Disordered" evidence="4">
    <location>
        <begin position="919"/>
        <end position="942"/>
    </location>
</feature>
<dbReference type="SMART" id="SM01114">
    <property type="entry name" value="CXC"/>
    <property type="match status" value="2"/>
</dbReference>
<feature type="compositionally biased region" description="Polar residues" evidence="4">
    <location>
        <begin position="926"/>
        <end position="942"/>
    </location>
</feature>
<keyword evidence="3" id="KW-0539">Nucleus</keyword>
<name>A0A2P6PY00_ROSCH</name>
<feature type="compositionally biased region" description="Polar residues" evidence="4">
    <location>
        <begin position="9"/>
        <end position="22"/>
    </location>
</feature>
<dbReference type="EMBL" id="PDCK01000044">
    <property type="protein sequence ID" value="PRQ26800.1"/>
    <property type="molecule type" value="Genomic_DNA"/>
</dbReference>
<dbReference type="Gramene" id="PRQ26800">
    <property type="protein sequence ID" value="PRQ26800"/>
    <property type="gene ID" value="RchiOBHm_Chr6g0298531"/>
</dbReference>
<dbReference type="PANTHER" id="PTHR46159:SF6">
    <property type="entry name" value="OS12G0605300 PROTEIN"/>
    <property type="match status" value="1"/>
</dbReference>
<evidence type="ECO:0000259" key="5">
    <source>
        <dbReference type="PROSITE" id="PS51634"/>
    </source>
</evidence>
<reference evidence="6 7" key="1">
    <citation type="journal article" date="2018" name="Nat. Genet.">
        <title>The Rosa genome provides new insights in the design of modern roses.</title>
        <authorList>
            <person name="Bendahmane M."/>
        </authorList>
    </citation>
    <scope>NUCLEOTIDE SEQUENCE [LARGE SCALE GENOMIC DNA]</scope>
    <source>
        <strain evidence="7">cv. Old Blush</strain>
    </source>
</reference>
<dbReference type="PROSITE" id="PS51634">
    <property type="entry name" value="CRC"/>
    <property type="match status" value="1"/>
</dbReference>
<feature type="domain" description="CRC" evidence="5">
    <location>
        <begin position="517"/>
        <end position="635"/>
    </location>
</feature>
<comment type="similarity">
    <text evidence="2">Belongs to the lin-54 family.</text>
</comment>
<evidence type="ECO:0000256" key="2">
    <source>
        <dbReference type="ARBA" id="ARBA00007267"/>
    </source>
</evidence>
<protein>
    <submittedName>
        <fullName evidence="6">Putative transcription factor Tesmin family</fullName>
    </submittedName>
</protein>
<feature type="region of interest" description="Disordered" evidence="4">
    <location>
        <begin position="494"/>
        <end position="514"/>
    </location>
</feature>
<evidence type="ECO:0000313" key="6">
    <source>
        <dbReference type="EMBL" id="PRQ26800.1"/>
    </source>
</evidence>
<keyword evidence="7" id="KW-1185">Reference proteome</keyword>
<comment type="subcellular location">
    <subcellularLocation>
        <location evidence="1">Nucleus</location>
    </subcellularLocation>
</comment>
<evidence type="ECO:0000256" key="1">
    <source>
        <dbReference type="ARBA" id="ARBA00004123"/>
    </source>
</evidence>